<dbReference type="InterPro" id="IPR004993">
    <property type="entry name" value="GH3"/>
</dbReference>
<dbReference type="EMBL" id="KV448172">
    <property type="protein sequence ID" value="OAX41737.1"/>
    <property type="molecule type" value="Genomic_DNA"/>
</dbReference>
<sequence length="550" mass="61478">MAASFFSPPLKSLTPELLIQLKERNEKFLFDIISANCKSKFCQTADELNVFRHAVETLHDNEQGFLQNFRDLVPLTESEVIDLFAPGLPFFIAVSSVTSGKAPKFFPKYRGTTWSPPVSPVISRSLYTYDIKCKGVLSVFRGYQDIVQKISIIPASSGLLRVQMGWNPEEDESRMSSKRETAPHAVAMVTHHTSFLLLHALFSLADHSVETLKVLFCTTLLDMFMYMDRDWSALVVAVEKGIIPEFEHIEHVREHLGRHLHANPVRAAELRGIGPPSNTTGWAKRVKHLLGPDVILQTPGYGSSECVIGVTYPGHRFKVLLHDAFIEYLDVASEEVANKLCAAWGAKPGRHYELVLTTYNGLWRYRLGDVVELVGFSPDDGSPVVRFVERRNTGIKFERALITEVQLVQSICSATPDTIGQVIEFTCFKDARKLPSTVGFFVELAQELGKYHVTLQGVSLTASFVGTSPHLAKQRLLDALSSANDNFRNGYDAGWFGMPTIRVVKPGTFLEYRKWRGQTAAIGTCQVKVPVVMSDTTAQGWIKNRVELEI</sequence>
<keyword evidence="3" id="KW-1185">Reference proteome</keyword>
<dbReference type="PANTHER" id="PTHR31901">
    <property type="entry name" value="GH3 DOMAIN-CONTAINING PROTEIN"/>
    <property type="match status" value="1"/>
</dbReference>
<dbReference type="PANTHER" id="PTHR31901:SF9">
    <property type="entry name" value="GH3 DOMAIN-CONTAINING PROTEIN"/>
    <property type="match status" value="1"/>
</dbReference>
<evidence type="ECO:0000259" key="1">
    <source>
        <dbReference type="Pfam" id="PF23571"/>
    </source>
</evidence>
<name>A0A1B7NA45_9AGAM</name>
<protein>
    <recommendedName>
        <fullName evidence="1">GH3 middle domain-containing protein</fullName>
    </recommendedName>
</protein>
<dbReference type="Proteomes" id="UP000092154">
    <property type="component" value="Unassembled WGS sequence"/>
</dbReference>
<dbReference type="InterPro" id="IPR055377">
    <property type="entry name" value="GH3_M"/>
</dbReference>
<reference evidence="2 3" key="1">
    <citation type="submission" date="2016-06" db="EMBL/GenBank/DDBJ databases">
        <title>Comparative genomics of the ectomycorrhizal sister species Rhizopogon vinicolor and Rhizopogon vesiculosus (Basidiomycota: Boletales) reveals a divergence of the mating type B locus.</title>
        <authorList>
            <consortium name="DOE Joint Genome Institute"/>
            <person name="Mujic A.B."/>
            <person name="Kuo A."/>
            <person name="Tritt A."/>
            <person name="Lipzen A."/>
            <person name="Chen C."/>
            <person name="Johnson J."/>
            <person name="Sharma A."/>
            <person name="Barry K."/>
            <person name="Grigoriev I.V."/>
            <person name="Spatafora J.W."/>
        </authorList>
    </citation>
    <scope>NUCLEOTIDE SEQUENCE [LARGE SCALE GENOMIC DNA]</scope>
    <source>
        <strain evidence="2 3">AM-OR11-026</strain>
    </source>
</reference>
<dbReference type="Pfam" id="PF03321">
    <property type="entry name" value="GH3"/>
    <property type="match status" value="1"/>
</dbReference>
<dbReference type="InParanoid" id="A0A1B7NA45"/>
<dbReference type="GO" id="GO:0005737">
    <property type="term" value="C:cytoplasm"/>
    <property type="evidence" value="ECO:0007669"/>
    <property type="project" value="TreeGrafter"/>
</dbReference>
<dbReference type="AlphaFoldDB" id="A0A1B7NA45"/>
<dbReference type="OrthoDB" id="10004661at2759"/>
<evidence type="ECO:0000313" key="3">
    <source>
        <dbReference type="Proteomes" id="UP000092154"/>
    </source>
</evidence>
<organism evidence="2 3">
    <name type="scientific">Rhizopogon vinicolor AM-OR11-026</name>
    <dbReference type="NCBI Taxonomy" id="1314800"/>
    <lineage>
        <taxon>Eukaryota</taxon>
        <taxon>Fungi</taxon>
        <taxon>Dikarya</taxon>
        <taxon>Basidiomycota</taxon>
        <taxon>Agaricomycotina</taxon>
        <taxon>Agaricomycetes</taxon>
        <taxon>Agaricomycetidae</taxon>
        <taxon>Boletales</taxon>
        <taxon>Suillineae</taxon>
        <taxon>Rhizopogonaceae</taxon>
        <taxon>Rhizopogon</taxon>
    </lineage>
</organism>
<proteinExistence type="predicted"/>
<evidence type="ECO:0000313" key="2">
    <source>
        <dbReference type="EMBL" id="OAX41737.1"/>
    </source>
</evidence>
<feature type="domain" description="GH3 middle" evidence="1">
    <location>
        <begin position="319"/>
        <end position="390"/>
    </location>
</feature>
<dbReference type="Pfam" id="PF23571">
    <property type="entry name" value="GH3_M"/>
    <property type="match status" value="1"/>
</dbReference>
<gene>
    <name evidence="2" type="ORF">K503DRAFT_797730</name>
</gene>
<dbReference type="GO" id="GO:0016881">
    <property type="term" value="F:acid-amino acid ligase activity"/>
    <property type="evidence" value="ECO:0007669"/>
    <property type="project" value="TreeGrafter"/>
</dbReference>
<accession>A0A1B7NA45</accession>